<organism evidence="2 3">
    <name type="scientific">Goodea atripinnis</name>
    <dbReference type="NCBI Taxonomy" id="208336"/>
    <lineage>
        <taxon>Eukaryota</taxon>
        <taxon>Metazoa</taxon>
        <taxon>Chordata</taxon>
        <taxon>Craniata</taxon>
        <taxon>Vertebrata</taxon>
        <taxon>Euteleostomi</taxon>
        <taxon>Actinopterygii</taxon>
        <taxon>Neopterygii</taxon>
        <taxon>Teleostei</taxon>
        <taxon>Neoteleostei</taxon>
        <taxon>Acanthomorphata</taxon>
        <taxon>Ovalentaria</taxon>
        <taxon>Atherinomorphae</taxon>
        <taxon>Cyprinodontiformes</taxon>
        <taxon>Goodeidae</taxon>
        <taxon>Goodea</taxon>
    </lineage>
</organism>
<dbReference type="SMART" id="SM00060">
    <property type="entry name" value="FN3"/>
    <property type="match status" value="6"/>
</dbReference>
<evidence type="ECO:0000259" key="1">
    <source>
        <dbReference type="PROSITE" id="PS50853"/>
    </source>
</evidence>
<dbReference type="InterPro" id="IPR013783">
    <property type="entry name" value="Ig-like_fold"/>
</dbReference>
<evidence type="ECO:0000313" key="3">
    <source>
        <dbReference type="Proteomes" id="UP001476798"/>
    </source>
</evidence>
<dbReference type="PANTHER" id="PTHR47135">
    <property type="entry name" value="FIBRONECTIN TYPE III DOMAIN-CONTAINING PROTEIN 7"/>
    <property type="match status" value="1"/>
</dbReference>
<comment type="caution">
    <text evidence="2">The sequence shown here is derived from an EMBL/GenBank/DDBJ whole genome shotgun (WGS) entry which is preliminary data.</text>
</comment>
<dbReference type="InterPro" id="IPR036116">
    <property type="entry name" value="FN3_sf"/>
</dbReference>
<sequence length="822" mass="87886">MYSVGSVSWGPSDGAESYIAKATGLDGHTHQCLTNTTSCTWTDLHCGEQYVVVVGAKADSCIRMATNSSVIHMSMPQNLAATVNCDKKVVSLGWDISNRTQTYMVSAETGDEVISLSTNITTALFSEFMCGQNYNLTVTPSNQHCPGISSASNCISNTVMVAWNSSKGSDYYTATMQTDTGISQMCMSKTNMCSVPSLTCGHNFSVSVTASNQQCNITSRETTRLQSGPCPPHNLNTQLSCLSNNLAVTWDAVRDADHFLVSLTAVNGGTSEICNTTNSACSTNNLTCGNTYTVQVTSVRGDCQSKNNQTHIIKSGMKNKENIQFPINIPPSGHRYLQLLFFSAPCQPQGVRGHLNCVTNSAWISWDTVLGAESYTVLAVGDETYTANCTTSTNTTCEVENLACGVSYNFTVTSKNSQCESPPSASISLKTAPCSLSGITAFAQCHKSSILVEWELTEGNTSYIATAEATDHTYLFCNSTGTSCYLQKAQGVVVDVSCKDRSALVSWTPSPVAETYHAVAVAADGHEHICNTSSSNCSMSELHCGQQYTVFVVASHENCTSKASQNETVITGPCQPSGLSVTFHCNNQSAMLTWMPSDNAKDYYGFAQTENGDRLYCHSTVPGCTINGLVCGTVYNFSVQASDGTCNSSFSDPVMHFSWTEIICAETEYLLTLTGSLLGDSQALFDISSYWTNETYFEITLPCSSSYIATLQSRNAAGTSGKSASRNGTTAPCPPSGVVYSGNSSFATVSWNSSVFATTYALYDDSVSPKKQLCNTTMLSCSLSNISFGSLVVTARNAAGESPSANVTGGRKQYYICMKTKP</sequence>
<dbReference type="EMBL" id="JAHRIO010050225">
    <property type="protein sequence ID" value="MEQ2174205.1"/>
    <property type="molecule type" value="Genomic_DNA"/>
</dbReference>
<dbReference type="PANTHER" id="PTHR47135:SF4">
    <property type="match status" value="1"/>
</dbReference>
<gene>
    <name evidence="2" type="ORF">GOODEAATRI_005474</name>
</gene>
<protein>
    <recommendedName>
        <fullName evidence="1">Fibronectin type-III domain-containing protein</fullName>
    </recommendedName>
</protein>
<keyword evidence="3" id="KW-1185">Reference proteome</keyword>
<evidence type="ECO:0000313" key="2">
    <source>
        <dbReference type="EMBL" id="MEQ2174205.1"/>
    </source>
</evidence>
<dbReference type="SUPFAM" id="SSF49265">
    <property type="entry name" value="Fibronectin type III"/>
    <property type="match status" value="7"/>
</dbReference>
<dbReference type="Pfam" id="PF00041">
    <property type="entry name" value="fn3"/>
    <property type="match status" value="1"/>
</dbReference>
<proteinExistence type="predicted"/>
<feature type="domain" description="Fibronectin type-III" evidence="1">
    <location>
        <begin position="575"/>
        <end position="663"/>
    </location>
</feature>
<name>A0ABV0NS27_9TELE</name>
<dbReference type="Proteomes" id="UP001476798">
    <property type="component" value="Unassembled WGS sequence"/>
</dbReference>
<accession>A0ABV0NS27</accession>
<reference evidence="2 3" key="1">
    <citation type="submission" date="2021-06" db="EMBL/GenBank/DDBJ databases">
        <authorList>
            <person name="Palmer J.M."/>
        </authorList>
    </citation>
    <scope>NUCLEOTIDE SEQUENCE [LARGE SCALE GENOMIC DNA]</scope>
    <source>
        <strain evidence="2 3">GA_2019</strain>
        <tissue evidence="2">Muscle</tissue>
    </source>
</reference>
<dbReference type="PROSITE" id="PS50853">
    <property type="entry name" value="FN3"/>
    <property type="match status" value="2"/>
</dbReference>
<feature type="domain" description="Fibronectin type-III" evidence="1">
    <location>
        <begin position="347"/>
        <end position="434"/>
    </location>
</feature>
<dbReference type="Gene3D" id="2.60.40.10">
    <property type="entry name" value="Immunoglobulins"/>
    <property type="match status" value="3"/>
</dbReference>
<dbReference type="InterPro" id="IPR003961">
    <property type="entry name" value="FN3_dom"/>
</dbReference>